<evidence type="ECO:0000313" key="1">
    <source>
        <dbReference type="EMBL" id="BDR56901.1"/>
    </source>
</evidence>
<organism evidence="1 2">
    <name type="scientific">Xylocopilactobacillus apis</name>
    <dbReference type="NCBI Taxonomy" id="2932183"/>
    <lineage>
        <taxon>Bacteria</taxon>
        <taxon>Bacillati</taxon>
        <taxon>Bacillota</taxon>
        <taxon>Bacilli</taxon>
        <taxon>Lactobacillales</taxon>
        <taxon>Lactobacillaceae</taxon>
        <taxon>Xylocopilactobacillus</taxon>
    </lineage>
</organism>
<sequence>MKAKFYDPQKVKEFCEEQTKKETCEKIILFMEEDERWGIKTIWMKDLGYLIDLDQDYIYVAGAPGSIWGTPCIRAEFQMKNDMQDCYKEEEVGEKVAKELENYSVLSGLYRTARGIDRKKTKKLLKCFKIENPRFLSPSKWEDFADGLRTIINRESISKKVLLSKDSNLARDQVWKLYEIACTSNQMWYSRPDVDALIQKYSAYADDKDLSRKGKIWTIPYKSLEPFAQELLGLIWHDEEEDDDDD</sequence>
<keyword evidence="2" id="KW-1185">Reference proteome</keyword>
<dbReference type="EMBL" id="AP026801">
    <property type="protein sequence ID" value="BDR56901.1"/>
    <property type="molecule type" value="Genomic_DNA"/>
</dbReference>
<dbReference type="Proteomes" id="UP001321804">
    <property type="component" value="Chromosome"/>
</dbReference>
<gene>
    <name evidence="1" type="ORF">KIMC2_14630</name>
</gene>
<reference evidence="1 2" key="1">
    <citation type="journal article" date="2023" name="Microbiol. Spectr.">
        <title>Symbiosis of Carpenter Bees with Uncharacterized Lactic Acid Bacteria Showing NAD Auxotrophy.</title>
        <authorList>
            <person name="Kawasaki S."/>
            <person name="Ozawa K."/>
            <person name="Mori T."/>
            <person name="Yamamoto A."/>
            <person name="Ito M."/>
            <person name="Ohkuma M."/>
            <person name="Sakamoto M."/>
            <person name="Matsutani M."/>
        </authorList>
    </citation>
    <scope>NUCLEOTIDE SEQUENCE [LARGE SCALE GENOMIC DNA]</scope>
    <source>
        <strain evidence="1 2">KimC2</strain>
    </source>
</reference>
<proteinExistence type="predicted"/>
<dbReference type="KEGG" id="xak:KIMC2_14630"/>
<name>A0AAU9CWT8_9LACO</name>
<evidence type="ECO:0000313" key="2">
    <source>
        <dbReference type="Proteomes" id="UP001321804"/>
    </source>
</evidence>
<accession>A0AAU9CWT8</accession>
<dbReference type="RefSeq" id="WP_317695487.1">
    <property type="nucleotide sequence ID" value="NZ_AP026801.1"/>
</dbReference>
<dbReference type="AlphaFoldDB" id="A0AAU9CWT8"/>
<protein>
    <submittedName>
        <fullName evidence="1">Uncharacterized protein</fullName>
    </submittedName>
</protein>